<dbReference type="InterPro" id="IPR016181">
    <property type="entry name" value="Acyl_CoA_acyltransferase"/>
</dbReference>
<dbReference type="PROSITE" id="PS51186">
    <property type="entry name" value="GNAT"/>
    <property type="match status" value="1"/>
</dbReference>
<dbReference type="SUPFAM" id="SSF55729">
    <property type="entry name" value="Acyl-CoA N-acyltransferases (Nat)"/>
    <property type="match status" value="1"/>
</dbReference>
<name>A0A3M8AF40_9MICO</name>
<evidence type="ECO:0000313" key="5">
    <source>
        <dbReference type="Proteomes" id="UP000275048"/>
    </source>
</evidence>
<proteinExistence type="predicted"/>
<organism evidence="4 5">
    <name type="scientific">Agromyces tardus</name>
    <dbReference type="NCBI Taxonomy" id="2583849"/>
    <lineage>
        <taxon>Bacteria</taxon>
        <taxon>Bacillati</taxon>
        <taxon>Actinomycetota</taxon>
        <taxon>Actinomycetes</taxon>
        <taxon>Micrococcales</taxon>
        <taxon>Microbacteriaceae</taxon>
        <taxon>Agromyces</taxon>
    </lineage>
</organism>
<dbReference type="RefSeq" id="WP_122936807.1">
    <property type="nucleotide sequence ID" value="NZ_JBHSNT010000007.1"/>
</dbReference>
<sequence>MTVQIRPAGEADAAALAALAAVTFPLACPPSTAPESIADFIARNLTGERFAEYLADPSRRLFVAVPDAATEPGASLAASPEIAATGGLVGWSMLVATEGGEPADADAAAAVSARPAIELSKMYAHPAAHGSGIAGELMRVTLDAAARGGASVVWLGVNQENARAIRFYEKHGFRIVGTKRFLVGPRWEHDYVLERPAR</sequence>
<dbReference type="Proteomes" id="UP000275048">
    <property type="component" value="Unassembled WGS sequence"/>
</dbReference>
<dbReference type="InterPro" id="IPR050832">
    <property type="entry name" value="Bact_Acetyltransf"/>
</dbReference>
<keyword evidence="1 4" id="KW-0808">Transferase</keyword>
<evidence type="ECO:0000256" key="2">
    <source>
        <dbReference type="ARBA" id="ARBA00023315"/>
    </source>
</evidence>
<gene>
    <name evidence="4" type="ORF">EDM22_09465</name>
</gene>
<keyword evidence="5" id="KW-1185">Reference proteome</keyword>
<dbReference type="GO" id="GO:0016747">
    <property type="term" value="F:acyltransferase activity, transferring groups other than amino-acyl groups"/>
    <property type="evidence" value="ECO:0007669"/>
    <property type="project" value="InterPro"/>
</dbReference>
<evidence type="ECO:0000313" key="4">
    <source>
        <dbReference type="EMBL" id="RNB49826.1"/>
    </source>
</evidence>
<evidence type="ECO:0000259" key="3">
    <source>
        <dbReference type="PROSITE" id="PS51186"/>
    </source>
</evidence>
<dbReference type="OrthoDB" id="143110at2"/>
<dbReference type="AlphaFoldDB" id="A0A3M8AF40"/>
<protein>
    <submittedName>
        <fullName evidence="4">GNAT family N-acetyltransferase</fullName>
    </submittedName>
</protein>
<dbReference type="PANTHER" id="PTHR43877">
    <property type="entry name" value="AMINOALKYLPHOSPHONATE N-ACETYLTRANSFERASE-RELATED-RELATED"/>
    <property type="match status" value="1"/>
</dbReference>
<dbReference type="CDD" id="cd04301">
    <property type="entry name" value="NAT_SF"/>
    <property type="match status" value="1"/>
</dbReference>
<feature type="domain" description="N-acetyltransferase" evidence="3">
    <location>
        <begin position="3"/>
        <end position="198"/>
    </location>
</feature>
<evidence type="ECO:0000256" key="1">
    <source>
        <dbReference type="ARBA" id="ARBA00022679"/>
    </source>
</evidence>
<comment type="caution">
    <text evidence="4">The sequence shown here is derived from an EMBL/GenBank/DDBJ whole genome shotgun (WGS) entry which is preliminary data.</text>
</comment>
<reference evidence="4 5" key="1">
    <citation type="submission" date="2018-10" db="EMBL/GenBank/DDBJ databases">
        <title>Isolation, diversity and antibacterial activity of antinobacteria from the wheat rhizosphere soil.</title>
        <authorList>
            <person name="Sun T."/>
        </authorList>
    </citation>
    <scope>NUCLEOTIDE SEQUENCE [LARGE SCALE GENOMIC DNA]</scope>
    <source>
        <strain evidence="4 5">SJ-23</strain>
    </source>
</reference>
<dbReference type="Pfam" id="PF00583">
    <property type="entry name" value="Acetyltransf_1"/>
    <property type="match status" value="1"/>
</dbReference>
<dbReference type="InterPro" id="IPR000182">
    <property type="entry name" value="GNAT_dom"/>
</dbReference>
<dbReference type="Gene3D" id="3.40.630.30">
    <property type="match status" value="1"/>
</dbReference>
<dbReference type="EMBL" id="RHHB01000014">
    <property type="protein sequence ID" value="RNB49826.1"/>
    <property type="molecule type" value="Genomic_DNA"/>
</dbReference>
<keyword evidence="2" id="KW-0012">Acyltransferase</keyword>
<accession>A0A3M8AF40</accession>